<reference evidence="1" key="1">
    <citation type="submission" date="2023-04" db="EMBL/GenBank/DDBJ databases">
        <title>Genomic characterization of faba bean (Vicia faba) microsymbionts in Mexican soils.</title>
        <authorList>
            <person name="Rivera Orduna F.N."/>
            <person name="Guevara-Luna J."/>
            <person name="Yan J."/>
            <person name="Arroyo-Herrera I."/>
            <person name="Li Y."/>
            <person name="Vasquez-Murrieta M.S."/>
            <person name="Wang E.T."/>
        </authorList>
    </citation>
    <scope>NUCLEOTIDE SEQUENCE</scope>
    <source>
        <strain evidence="1">CH26</strain>
    </source>
</reference>
<proteinExistence type="predicted"/>
<protein>
    <submittedName>
        <fullName evidence="1">Uncharacterized protein</fullName>
    </submittedName>
</protein>
<dbReference type="Proteomes" id="UP001268610">
    <property type="component" value="Unassembled WGS sequence"/>
</dbReference>
<dbReference type="AlphaFoldDB" id="A0AAJ2H2M3"/>
<comment type="caution">
    <text evidence="1">The sequence shown here is derived from an EMBL/GenBank/DDBJ whole genome shotgun (WGS) entry which is preliminary data.</text>
</comment>
<organism evidence="1 2">
    <name type="scientific">Rhizobium hidalgonense</name>
    <dbReference type="NCBI Taxonomy" id="1538159"/>
    <lineage>
        <taxon>Bacteria</taxon>
        <taxon>Pseudomonadati</taxon>
        <taxon>Pseudomonadota</taxon>
        <taxon>Alphaproteobacteria</taxon>
        <taxon>Hyphomicrobiales</taxon>
        <taxon>Rhizobiaceae</taxon>
        <taxon>Rhizobium/Agrobacterium group</taxon>
        <taxon>Rhizobium</taxon>
    </lineage>
</organism>
<evidence type="ECO:0000313" key="2">
    <source>
        <dbReference type="Proteomes" id="UP001268610"/>
    </source>
</evidence>
<sequence>MAKAEKMMNTKIQTTITVADICAKLSDYKDHYQTITADPDQKDIIVTDAVSSFWPLGSFTLTLAQLLKLWCSGAWVFSGEYLLLPDHTIKGKQVKATSHRDLLLFQICGNSLSGTNTCQAWSLSKQEVVSISIPGAAKYFLKYKNSSDDGLSAVQL</sequence>
<gene>
    <name evidence="1" type="ORF">RJJ65_35375</name>
</gene>
<name>A0AAJ2H2M3_9HYPH</name>
<feature type="non-terminal residue" evidence="1">
    <location>
        <position position="156"/>
    </location>
</feature>
<dbReference type="RefSeq" id="WP_310866001.1">
    <property type="nucleotide sequence ID" value="NZ_JAVLSF010000209.1"/>
</dbReference>
<dbReference type="EMBL" id="JAVLSF010000209">
    <property type="protein sequence ID" value="MDR9777819.1"/>
    <property type="molecule type" value="Genomic_DNA"/>
</dbReference>
<accession>A0AAJ2H2M3</accession>
<evidence type="ECO:0000313" key="1">
    <source>
        <dbReference type="EMBL" id="MDR9777819.1"/>
    </source>
</evidence>